<keyword evidence="1" id="KW-0812">Transmembrane</keyword>
<dbReference type="RefSeq" id="WP_092353153.1">
    <property type="nucleotide sequence ID" value="NZ_CAJTPY010000018.1"/>
</dbReference>
<dbReference type="Proteomes" id="UP000198558">
    <property type="component" value="Unassembled WGS sequence"/>
</dbReference>
<keyword evidence="1" id="KW-1133">Transmembrane helix</keyword>
<accession>A0A1I0DWP8</accession>
<dbReference type="AlphaFoldDB" id="A0A1I0DWP8"/>
<evidence type="ECO:0000313" key="2">
    <source>
        <dbReference type="EMBL" id="SET36792.1"/>
    </source>
</evidence>
<dbReference type="EMBL" id="FOIN01000008">
    <property type="protein sequence ID" value="SET36792.1"/>
    <property type="molecule type" value="Genomic_DNA"/>
</dbReference>
<reference evidence="3" key="1">
    <citation type="submission" date="2016-10" db="EMBL/GenBank/DDBJ databases">
        <authorList>
            <person name="Varghese N."/>
            <person name="Submissions S."/>
        </authorList>
    </citation>
    <scope>NUCLEOTIDE SEQUENCE [LARGE SCALE GENOMIC DNA]</scope>
    <source>
        <strain evidence="3">DSM 1551</strain>
    </source>
</reference>
<proteinExistence type="predicted"/>
<gene>
    <name evidence="2" type="ORF">SAMN04489758_10833</name>
</gene>
<feature type="transmembrane region" description="Helical" evidence="1">
    <location>
        <begin position="12"/>
        <end position="35"/>
    </location>
</feature>
<keyword evidence="3" id="KW-1185">Reference proteome</keyword>
<dbReference type="GeneID" id="78288037"/>
<evidence type="ECO:0000256" key="1">
    <source>
        <dbReference type="SAM" id="Phobius"/>
    </source>
</evidence>
<protein>
    <submittedName>
        <fullName evidence="2">Uncharacterized protein</fullName>
    </submittedName>
</protein>
<keyword evidence="1" id="KW-0472">Membrane</keyword>
<evidence type="ECO:0000313" key="3">
    <source>
        <dbReference type="Proteomes" id="UP000198558"/>
    </source>
</evidence>
<dbReference type="OrthoDB" id="2066187at2"/>
<name>A0A1I0DWP8_9FIRM</name>
<organism evidence="2 3">
    <name type="scientific">Thomasclavelia cocleata</name>
    <dbReference type="NCBI Taxonomy" id="69824"/>
    <lineage>
        <taxon>Bacteria</taxon>
        <taxon>Bacillati</taxon>
        <taxon>Bacillota</taxon>
        <taxon>Erysipelotrichia</taxon>
        <taxon>Erysipelotrichales</taxon>
        <taxon>Coprobacillaceae</taxon>
        <taxon>Thomasclavelia</taxon>
    </lineage>
</organism>
<sequence length="408" mass="45743">MKTRRELGSVTIEATIALTIFMFAFLGITSLSTLVRAESKVQYALNQTAKELSQYMYIFHRGDTIENPTKPVDELIKETGDFTNMIKNASKDVTSSGSLFSKDQTVSDLKETISTVKDDAQSILEAGKSLANKYKSVAEDPTEVLNAIYSIIKGEIKNTVNSKIIAPVVANILMPKYLESGDKSADEFLRDMGVENGMSGLNFSLSSIMEDGRTINLTAIYTVDYKIPLIGDRKFTFKQTASTAAWSKETKLEEVKSNIWDKPQLQRGKEIVRKIKDENSALAVNTNKTHGFDLYDKNTNTFTQIISINTNDPSYVVNGEGNSISLNEVNFKKRLKDEAKSLVDYMEKTETVNMENGKVLNIDSKNKNGVIDIYIPKDSKFIKEAQKYANEVAKEYEGITIRVNYYEE</sequence>